<evidence type="ECO:0000313" key="3">
    <source>
        <dbReference type="EMBL" id="KAA6395897.1"/>
    </source>
</evidence>
<feature type="transmembrane region" description="Helical" evidence="1">
    <location>
        <begin position="855"/>
        <end position="880"/>
    </location>
</feature>
<accession>A0A5J4WLF4</accession>
<keyword evidence="2" id="KW-0732">Signal</keyword>
<name>A0A5J4WLF4_9EUKA</name>
<evidence type="ECO:0008006" key="5">
    <source>
        <dbReference type="Google" id="ProtNLM"/>
    </source>
</evidence>
<keyword evidence="1" id="KW-1133">Transmembrane helix</keyword>
<evidence type="ECO:0000256" key="2">
    <source>
        <dbReference type="SAM" id="SignalP"/>
    </source>
</evidence>
<dbReference type="AlphaFoldDB" id="A0A5J4WLF4"/>
<reference evidence="3 4" key="1">
    <citation type="submission" date="2019-03" db="EMBL/GenBank/DDBJ databases">
        <title>Single cell metagenomics reveals metabolic interactions within the superorganism composed of flagellate Streblomastix strix and complex community of Bacteroidetes bacteria on its surface.</title>
        <authorList>
            <person name="Treitli S.C."/>
            <person name="Kolisko M."/>
            <person name="Husnik F."/>
            <person name="Keeling P."/>
            <person name="Hampl V."/>
        </authorList>
    </citation>
    <scope>NUCLEOTIDE SEQUENCE [LARGE SCALE GENOMIC DNA]</scope>
    <source>
        <strain evidence="3">ST1C</strain>
    </source>
</reference>
<feature type="chain" id="PRO_5023814355" description="Right handed beta helix domain-containing protein" evidence="2">
    <location>
        <begin position="16"/>
        <end position="927"/>
    </location>
</feature>
<dbReference type="Proteomes" id="UP000324800">
    <property type="component" value="Unassembled WGS sequence"/>
</dbReference>
<keyword evidence="1" id="KW-0812">Transmembrane</keyword>
<evidence type="ECO:0000313" key="4">
    <source>
        <dbReference type="Proteomes" id="UP000324800"/>
    </source>
</evidence>
<feature type="signal peptide" evidence="2">
    <location>
        <begin position="1"/>
        <end position="15"/>
    </location>
</feature>
<sequence length="927" mass="101309">MNFFLLFFLSATCCTIIPLQESYSNEGTICNADDNCTWQISSSYTGTNRNAGTARNITAALGYACSYYFFQLLDAEHNEFLFLSNFSTILIKGRNTSEGQLARTVWRIKVWEGALIFYSQGDMTIANISFQYNIINHEGTPTVVPWGFMISLTGSTTYRRSLTLQYCEIHGQALNSEQIQFAINTNKPEKVNIISCAFYKLNVKQQDRGISFVNCPLLVIKDSNFTDLLGQEYSGGIDIIDNGISLTINIEISGCTFQRCFTSSIDAGAIYINISQSTVEASIAINNCTFNSNKGGNSGAILLIFNSINSLQIYNNIFLNNEITEVNGAQDVFILKTTNDLGWSASQAQNFFKVALEGSMSTENKSVKYQVFGYDANTITLNQFIIPDFEIKYIKNPNGEGEEQFITSVLGDESTITQIEIILVGSSHTEQVIINSSQGGNRNRITITGDGERLGKYVTLSGGSEIEGKDKFIITVTNEAKGDTLIRKIEMVEWKGGFIKIDGGNTIALHEIRFVGGGSIIHNIDKNLEVSQCDFKGDSQNTEIESFIIVTNGIIEIFNSTFQQGSFVGIDKGCIICNGSNTQCLIDGCEFTQNKIGSQSAAVQVVSSSCTLLQINGSANKRTIFSGKGNSSPHDGEGLNAAGFTAEIEEGSYVQFIECIFQSCIDLTEGNLISSGAICIFSKSSSMKSKAESNIGEVSITKCKFADCAGKNSGGIFFGENIIPASSQYNIFMNNRLTSQTGSGAADIFFSSKELLDEAGGIEFVCEGVKYESEAIGKIKIEGFSANFAPYLNCKSREVSSNCDDIPCGGTIGMNPEDCPWIDEVELEIPKEVPGDKEDIDEVEKETKKMKDFPVGIIVGIAVGVLAIVVIVVVVIAIIITKKKKTAKSNNKFDPNMLAQNLPMEIQYSHKSSTLDEMNKIMESNNW</sequence>
<organism evidence="3 4">
    <name type="scientific">Streblomastix strix</name>
    <dbReference type="NCBI Taxonomy" id="222440"/>
    <lineage>
        <taxon>Eukaryota</taxon>
        <taxon>Metamonada</taxon>
        <taxon>Preaxostyla</taxon>
        <taxon>Oxymonadida</taxon>
        <taxon>Streblomastigidae</taxon>
        <taxon>Streblomastix</taxon>
    </lineage>
</organism>
<protein>
    <recommendedName>
        <fullName evidence="5">Right handed beta helix domain-containing protein</fullName>
    </recommendedName>
</protein>
<evidence type="ECO:0000256" key="1">
    <source>
        <dbReference type="SAM" id="Phobius"/>
    </source>
</evidence>
<keyword evidence="1" id="KW-0472">Membrane</keyword>
<dbReference type="SUPFAM" id="SSF51126">
    <property type="entry name" value="Pectin lyase-like"/>
    <property type="match status" value="2"/>
</dbReference>
<proteinExistence type="predicted"/>
<gene>
    <name evidence="3" type="ORF">EZS28_008576</name>
</gene>
<dbReference type="InterPro" id="IPR011050">
    <property type="entry name" value="Pectin_lyase_fold/virulence"/>
</dbReference>
<comment type="caution">
    <text evidence="3">The sequence shown here is derived from an EMBL/GenBank/DDBJ whole genome shotgun (WGS) entry which is preliminary data.</text>
</comment>
<dbReference type="EMBL" id="SNRW01001567">
    <property type="protein sequence ID" value="KAA6395897.1"/>
    <property type="molecule type" value="Genomic_DNA"/>
</dbReference>